<dbReference type="GO" id="GO:0003964">
    <property type="term" value="F:RNA-directed DNA polymerase activity"/>
    <property type="evidence" value="ECO:0007669"/>
    <property type="project" value="UniProtKB-KW"/>
</dbReference>
<feature type="non-terminal residue" evidence="1">
    <location>
        <position position="199"/>
    </location>
</feature>
<dbReference type="EMBL" id="BKCJ010007845">
    <property type="protein sequence ID" value="GEU79308.1"/>
    <property type="molecule type" value="Genomic_DNA"/>
</dbReference>
<comment type="caution">
    <text evidence="1">The sequence shown here is derived from an EMBL/GenBank/DDBJ whole genome shotgun (WGS) entry which is preliminary data.</text>
</comment>
<gene>
    <name evidence="1" type="ORF">Tci_051286</name>
</gene>
<proteinExistence type="predicted"/>
<reference evidence="1" key="1">
    <citation type="journal article" date="2019" name="Sci. Rep.">
        <title>Draft genome of Tanacetum cinerariifolium, the natural source of mosquito coil.</title>
        <authorList>
            <person name="Yamashiro T."/>
            <person name="Shiraishi A."/>
            <person name="Satake H."/>
            <person name="Nakayama K."/>
        </authorList>
    </citation>
    <scope>NUCLEOTIDE SEQUENCE</scope>
</reference>
<dbReference type="AlphaFoldDB" id="A0A6L2MZD6"/>
<organism evidence="1">
    <name type="scientific">Tanacetum cinerariifolium</name>
    <name type="common">Dalmatian daisy</name>
    <name type="synonym">Chrysanthemum cinerariifolium</name>
    <dbReference type="NCBI Taxonomy" id="118510"/>
    <lineage>
        <taxon>Eukaryota</taxon>
        <taxon>Viridiplantae</taxon>
        <taxon>Streptophyta</taxon>
        <taxon>Embryophyta</taxon>
        <taxon>Tracheophyta</taxon>
        <taxon>Spermatophyta</taxon>
        <taxon>Magnoliopsida</taxon>
        <taxon>eudicotyledons</taxon>
        <taxon>Gunneridae</taxon>
        <taxon>Pentapetalae</taxon>
        <taxon>asterids</taxon>
        <taxon>campanulids</taxon>
        <taxon>Asterales</taxon>
        <taxon>Asteraceae</taxon>
        <taxon>Asteroideae</taxon>
        <taxon>Anthemideae</taxon>
        <taxon>Anthemidinae</taxon>
        <taxon>Tanacetum</taxon>
    </lineage>
</organism>
<keyword evidence="1" id="KW-0548">Nucleotidyltransferase</keyword>
<keyword evidence="1" id="KW-0695">RNA-directed DNA polymerase</keyword>
<evidence type="ECO:0000313" key="1">
    <source>
        <dbReference type="EMBL" id="GEU79308.1"/>
    </source>
</evidence>
<protein>
    <submittedName>
        <fullName evidence="1">Putative reverse transcriptase domain-containing protein</fullName>
    </submittedName>
</protein>
<accession>A0A6L2MZD6</accession>
<sequence length="199" mass="22660">MYLADANLHVHSEEIKIDKTLCFVEEPEREVKSLKRSKIPIVKVHWNLKRGHEDFIKSKYPHLVIEQAIVGSTKIDWMGTPAQFWNRSDGYAYPVLKQIRWEQKAYAGTLSLLKGEAGKEGVVSQEKELRCIVWVVIGEAGKEGVVSREKELRCTVWVVIDGGNRSKFGWDETDLVRLATGPDLVRLKTGPDLNMETDL</sequence>
<keyword evidence="1" id="KW-0808">Transferase</keyword>
<name>A0A6L2MZD6_TANCI</name>